<dbReference type="EMBL" id="JBHSJJ010000006">
    <property type="protein sequence ID" value="MFC4872580.1"/>
    <property type="molecule type" value="Genomic_DNA"/>
</dbReference>
<dbReference type="RefSeq" id="WP_377065093.1">
    <property type="nucleotide sequence ID" value="NZ_JBHSJJ010000006.1"/>
</dbReference>
<proteinExistence type="predicted"/>
<accession>A0ABV9T1I5</accession>
<comment type="caution">
    <text evidence="1">The sequence shown here is derived from an EMBL/GenBank/DDBJ whole genome shotgun (WGS) entry which is preliminary data.</text>
</comment>
<dbReference type="Proteomes" id="UP001595818">
    <property type="component" value="Unassembled WGS sequence"/>
</dbReference>
<name>A0ABV9T1I5_9BACT</name>
<evidence type="ECO:0000313" key="2">
    <source>
        <dbReference type="Proteomes" id="UP001595818"/>
    </source>
</evidence>
<evidence type="ECO:0000313" key="1">
    <source>
        <dbReference type="EMBL" id="MFC4872580.1"/>
    </source>
</evidence>
<keyword evidence="2" id="KW-1185">Reference proteome</keyword>
<sequence>MKVLLHKCGSGFSFIVESKRQVHTSADGWLLEIRRQCRPSGQWNAHTQLAGKPFLASVNEVWSQSILGKPFSDSLVPVLKGEEF</sequence>
<gene>
    <name evidence="1" type="ORF">ACFPFU_12865</name>
</gene>
<protein>
    <submittedName>
        <fullName evidence="1">Uncharacterized protein</fullName>
    </submittedName>
</protein>
<organism evidence="1 2">
    <name type="scientific">Negadavirga shengliensis</name>
    <dbReference type="NCBI Taxonomy" id="1389218"/>
    <lineage>
        <taxon>Bacteria</taxon>
        <taxon>Pseudomonadati</taxon>
        <taxon>Bacteroidota</taxon>
        <taxon>Cytophagia</taxon>
        <taxon>Cytophagales</taxon>
        <taxon>Cyclobacteriaceae</taxon>
        <taxon>Negadavirga</taxon>
    </lineage>
</organism>
<reference evidence="2" key="1">
    <citation type="journal article" date="2019" name="Int. J. Syst. Evol. Microbiol.">
        <title>The Global Catalogue of Microorganisms (GCM) 10K type strain sequencing project: providing services to taxonomists for standard genome sequencing and annotation.</title>
        <authorList>
            <consortium name="The Broad Institute Genomics Platform"/>
            <consortium name="The Broad Institute Genome Sequencing Center for Infectious Disease"/>
            <person name="Wu L."/>
            <person name="Ma J."/>
        </authorList>
    </citation>
    <scope>NUCLEOTIDE SEQUENCE [LARGE SCALE GENOMIC DNA]</scope>
    <source>
        <strain evidence="2">CGMCC 4.7466</strain>
    </source>
</reference>